<dbReference type="InterPro" id="IPR000337">
    <property type="entry name" value="GPCR_3"/>
</dbReference>
<dbReference type="InterPro" id="IPR002455">
    <property type="entry name" value="GPCR3_GABA-B"/>
</dbReference>
<evidence type="ECO:0000313" key="12">
    <source>
        <dbReference type="EMBL" id="VFT91617.1"/>
    </source>
</evidence>
<evidence type="ECO:0000256" key="5">
    <source>
        <dbReference type="ARBA" id="ARBA00023136"/>
    </source>
</evidence>
<dbReference type="EMBL" id="VJMH01005577">
    <property type="protein sequence ID" value="KAF0694315.1"/>
    <property type="molecule type" value="Genomic_DNA"/>
</dbReference>
<dbReference type="GO" id="GO:0038039">
    <property type="term" value="C:G protein-coupled receptor heterodimeric complex"/>
    <property type="evidence" value="ECO:0007669"/>
    <property type="project" value="TreeGrafter"/>
</dbReference>
<dbReference type="PRINTS" id="PR01176">
    <property type="entry name" value="GABABRECEPTR"/>
</dbReference>
<feature type="transmembrane region" description="Helical" evidence="9">
    <location>
        <begin position="677"/>
        <end position="695"/>
    </location>
</feature>
<feature type="transmembrane region" description="Helical" evidence="9">
    <location>
        <begin position="766"/>
        <end position="789"/>
    </location>
</feature>
<evidence type="ECO:0000256" key="6">
    <source>
        <dbReference type="ARBA" id="ARBA00023170"/>
    </source>
</evidence>
<proteinExistence type="predicted"/>
<evidence type="ECO:0000259" key="10">
    <source>
        <dbReference type="PROSITE" id="PS50259"/>
    </source>
</evidence>
<keyword evidence="5 9" id="KW-0472">Membrane</keyword>
<dbReference type="PANTHER" id="PTHR10519:SF20">
    <property type="entry name" value="G-PROTEIN COUPLED RECEPTOR 156-RELATED"/>
    <property type="match status" value="1"/>
</dbReference>
<organism evidence="12 13">
    <name type="scientific">Aphanomyces stellatus</name>
    <dbReference type="NCBI Taxonomy" id="120398"/>
    <lineage>
        <taxon>Eukaryota</taxon>
        <taxon>Sar</taxon>
        <taxon>Stramenopiles</taxon>
        <taxon>Oomycota</taxon>
        <taxon>Saprolegniomycetes</taxon>
        <taxon>Saprolegniales</taxon>
        <taxon>Verrucalvaceae</taxon>
        <taxon>Aphanomyces</taxon>
    </lineage>
</organism>
<feature type="transmembrane region" description="Helical" evidence="9">
    <location>
        <begin position="801"/>
        <end position="822"/>
    </location>
</feature>
<dbReference type="Pfam" id="PF00003">
    <property type="entry name" value="7tm_3"/>
    <property type="match status" value="1"/>
</dbReference>
<dbReference type="AlphaFoldDB" id="A0A485L2J1"/>
<dbReference type="GO" id="GO:0004965">
    <property type="term" value="F:G protein-coupled GABA receptor activity"/>
    <property type="evidence" value="ECO:0007669"/>
    <property type="project" value="InterPro"/>
</dbReference>
<reference evidence="12 13" key="1">
    <citation type="submission" date="2019-03" db="EMBL/GenBank/DDBJ databases">
        <authorList>
            <person name="Gaulin E."/>
            <person name="Dumas B."/>
        </authorList>
    </citation>
    <scope>NUCLEOTIDE SEQUENCE [LARGE SCALE GENOMIC DNA]</scope>
    <source>
        <strain evidence="12">CBS 568.67</strain>
    </source>
</reference>
<keyword evidence="8" id="KW-0807">Transducer</keyword>
<dbReference type="PROSITE" id="PS50259">
    <property type="entry name" value="G_PROTEIN_RECEP_F3_4"/>
    <property type="match status" value="1"/>
</dbReference>
<dbReference type="OrthoDB" id="2150267at2759"/>
<dbReference type="Proteomes" id="UP000332933">
    <property type="component" value="Unassembled WGS sequence"/>
</dbReference>
<dbReference type="CDD" id="cd15047">
    <property type="entry name" value="7tmC_GABA-B-like"/>
    <property type="match status" value="1"/>
</dbReference>
<keyword evidence="3 9" id="KW-1133">Transmembrane helix</keyword>
<name>A0A485L2J1_9STRA</name>
<reference evidence="11" key="2">
    <citation type="submission" date="2019-06" db="EMBL/GenBank/DDBJ databases">
        <title>Genomics analysis of Aphanomyces spp. identifies a new class of oomycete effector associated with host adaptation.</title>
        <authorList>
            <person name="Gaulin E."/>
        </authorList>
    </citation>
    <scope>NUCLEOTIDE SEQUENCE</scope>
    <source>
        <strain evidence="11">CBS 578.67</strain>
    </source>
</reference>
<gene>
    <name evidence="12" type="primary">Aste57867_14799</name>
    <name evidence="11" type="ORF">As57867_014744</name>
    <name evidence="12" type="ORF">ASTE57867_14799</name>
</gene>
<evidence type="ECO:0000313" key="13">
    <source>
        <dbReference type="Proteomes" id="UP000332933"/>
    </source>
</evidence>
<feature type="domain" description="G-protein coupled receptors family 3 profile" evidence="10">
    <location>
        <begin position="607"/>
        <end position="858"/>
    </location>
</feature>
<keyword evidence="2 9" id="KW-0812">Transmembrane</keyword>
<feature type="transmembrane region" description="Helical" evidence="9">
    <location>
        <begin position="716"/>
        <end position="737"/>
    </location>
</feature>
<evidence type="ECO:0000256" key="4">
    <source>
        <dbReference type="ARBA" id="ARBA00023040"/>
    </source>
</evidence>
<keyword evidence="7" id="KW-0325">Glycoprotein</keyword>
<protein>
    <submittedName>
        <fullName evidence="12">Aste57867_14799 protein</fullName>
    </submittedName>
</protein>
<evidence type="ECO:0000256" key="1">
    <source>
        <dbReference type="ARBA" id="ARBA00004141"/>
    </source>
</evidence>
<accession>A0A485L2J1</accession>
<sequence length="917" mass="99520">MRRGKCLDAAWVANMSTGLDLTARDSWNRMLYPLFRPALKTPRFYLHDPRHIDPAAFDATKPCGAPGDVIALHGVGETTYGNGQTANPGSFQGTFTLELNNWDSHIITTAIMAILVQEVGYNVSYLSSTNGLLSAERMSSTGSGRCSPVHINMETWATGKTDKFAQVANETTASIVGYDGLSGMYTLAANVKEGLKGQASATGMFTAPQSPDFWRDFSRSDELIRYYATNNSNVHGLASDANCANATNGGRYGCMAGCSKTKACSVNEAMGKPCMMIAMMSDYYDPGYLQAITDNNNVPTYHCFLGKAGLESYVTAAIQSSGNSVAAFYHYEPGMFHILHQGQFVRVAWPRAVPESVQTNTATYGELGYGNGTTNPVNVDFPQGPLYKYSSYILATAAPMLQTLVAKFQLSQLDINNLLRAEAAIYMAAGASPPLDPWFPTACQWVKANYKVWQPWIDRLPLCSIESHMLWGYEGCSASNISTTSADGVRTINFAWQMPDPDDASLPYNCDGGWVPLPATFPSSRSCDWLRENEETWMSWISQPPKCDATFFSYSVSACRKDCTRSVAFFWLLPDATGTRSIECVGGVTLPPSVTIDCDFVPSVSTTASLVFAMAVVVMAFAATCIGVVVRFHNRPIIKRAQWPLLLTLLAGAIVMCVYVTIGAGMPSSTICALRPLLASIGFTLTFGSIVVKSLRVYLVFNHKAMKKVQVPLSKMLHILASLVGVDLMIVVVWLVVDFPSPTTTTTAAAEFAGTVDHLSCHSSSFIFTALTVFWKAIVLFAGIYLSFLIRHADADFQESLWIFASACVILMASLIMLPLAYLVNLPAAIDYSFRSTTILLSTVILICLMFGPKLIRLNNHDNTTHDTTKAGGGHHDKVTAHHGAATVHATAEKDDVTNGNAIGLELADTTAKADQE</sequence>
<dbReference type="PANTHER" id="PTHR10519">
    <property type="entry name" value="GABA-B RECEPTOR"/>
    <property type="match status" value="1"/>
</dbReference>
<evidence type="ECO:0000313" key="11">
    <source>
        <dbReference type="EMBL" id="KAF0694315.1"/>
    </source>
</evidence>
<dbReference type="InterPro" id="IPR017978">
    <property type="entry name" value="GPCR_3_C"/>
</dbReference>
<dbReference type="PRINTS" id="PR00248">
    <property type="entry name" value="GPCRMGR"/>
</dbReference>
<keyword evidence="13" id="KW-1185">Reference proteome</keyword>
<evidence type="ECO:0000256" key="7">
    <source>
        <dbReference type="ARBA" id="ARBA00023180"/>
    </source>
</evidence>
<comment type="subcellular location">
    <subcellularLocation>
        <location evidence="1">Membrane</location>
        <topology evidence="1">Multi-pass membrane protein</topology>
    </subcellularLocation>
</comment>
<evidence type="ECO:0000256" key="8">
    <source>
        <dbReference type="ARBA" id="ARBA00023224"/>
    </source>
</evidence>
<feature type="transmembrane region" description="Helical" evidence="9">
    <location>
        <begin position="834"/>
        <end position="852"/>
    </location>
</feature>
<dbReference type="EMBL" id="CAADRA010005598">
    <property type="protein sequence ID" value="VFT91617.1"/>
    <property type="molecule type" value="Genomic_DNA"/>
</dbReference>
<evidence type="ECO:0000256" key="3">
    <source>
        <dbReference type="ARBA" id="ARBA00022989"/>
    </source>
</evidence>
<evidence type="ECO:0000256" key="9">
    <source>
        <dbReference type="SAM" id="Phobius"/>
    </source>
</evidence>
<keyword evidence="4" id="KW-0297">G-protein coupled receptor</keyword>
<evidence type="ECO:0000256" key="2">
    <source>
        <dbReference type="ARBA" id="ARBA00022692"/>
    </source>
</evidence>
<feature type="transmembrane region" description="Helical" evidence="9">
    <location>
        <begin position="644"/>
        <end position="665"/>
    </location>
</feature>
<keyword evidence="6" id="KW-0675">Receptor</keyword>
<feature type="transmembrane region" description="Helical" evidence="9">
    <location>
        <begin position="610"/>
        <end position="632"/>
    </location>
</feature>